<dbReference type="InterPro" id="IPR024975">
    <property type="entry name" value="NOV_C"/>
</dbReference>
<dbReference type="OrthoDB" id="7059877at2"/>
<keyword evidence="3" id="KW-1185">Reference proteome</keyword>
<accession>A0A553DQ50</accession>
<reference evidence="2 3" key="1">
    <citation type="submission" date="2019-07" db="EMBL/GenBank/DDBJ databases">
        <title>Novel species of Flavobacterium.</title>
        <authorList>
            <person name="Liu Q."/>
            <person name="Xin Y.-H."/>
        </authorList>
    </citation>
    <scope>NUCLEOTIDE SEQUENCE [LARGE SCALE GENOMIC DNA]</scope>
    <source>
        <strain evidence="2 3">LB1R34</strain>
    </source>
</reference>
<evidence type="ECO:0000313" key="2">
    <source>
        <dbReference type="EMBL" id="TRX34898.1"/>
    </source>
</evidence>
<dbReference type="RefSeq" id="WP_144257729.1">
    <property type="nucleotide sequence ID" value="NZ_VJZT01000037.1"/>
</dbReference>
<name>A0A553DQ50_9FLAO</name>
<dbReference type="Proteomes" id="UP000316371">
    <property type="component" value="Unassembled WGS sequence"/>
</dbReference>
<comment type="caution">
    <text evidence="2">The sequence shown here is derived from an EMBL/GenBank/DDBJ whole genome shotgun (WGS) entry which is preliminary data.</text>
</comment>
<sequence>MVEKVDKISETLNLIGYGLAKFDLDFTKEFGFKTKTSFSQFVVDIGLANSIKAVSNRQDTFDPYFDNGRKGWWQRNQRKHIKLFIDNLFGNENAKGFANIVKFYIKDFNSNVILDIETISPVTKSKFKQMQETGSEAEYYFMSNYNEFDIFNGGIIEDARLWGDGYDFQINVNSTFLLAEVKGLKEAKGSIRITENEFKKANEIKSDYHIIVISNLIKSPKMTLISNPLQELSFEVTERSSIQKTYSTKSFKW</sequence>
<organism evidence="2 3">
    <name type="scientific">Flavobacterium restrictum</name>
    <dbReference type="NCBI Taxonomy" id="2594428"/>
    <lineage>
        <taxon>Bacteria</taxon>
        <taxon>Pseudomonadati</taxon>
        <taxon>Bacteroidota</taxon>
        <taxon>Flavobacteriia</taxon>
        <taxon>Flavobacteriales</taxon>
        <taxon>Flavobacteriaceae</taxon>
        <taxon>Flavobacterium</taxon>
    </lineage>
</organism>
<dbReference type="EMBL" id="VJZT01000037">
    <property type="protein sequence ID" value="TRX34898.1"/>
    <property type="molecule type" value="Genomic_DNA"/>
</dbReference>
<evidence type="ECO:0000313" key="3">
    <source>
        <dbReference type="Proteomes" id="UP000316371"/>
    </source>
</evidence>
<protein>
    <submittedName>
        <fullName evidence="2">DUF3883 domain-containing protein</fullName>
    </submittedName>
</protein>
<proteinExistence type="predicted"/>
<feature type="domain" description="Protein NO VEIN C-terminal" evidence="1">
    <location>
        <begin position="138"/>
        <end position="224"/>
    </location>
</feature>
<evidence type="ECO:0000259" key="1">
    <source>
        <dbReference type="Pfam" id="PF13020"/>
    </source>
</evidence>
<dbReference type="AlphaFoldDB" id="A0A553DQ50"/>
<gene>
    <name evidence="2" type="ORF">FNW21_15870</name>
</gene>
<dbReference type="Pfam" id="PF13020">
    <property type="entry name" value="NOV_C"/>
    <property type="match status" value="1"/>
</dbReference>